<dbReference type="Proteomes" id="UP000053695">
    <property type="component" value="Unassembled WGS sequence"/>
</dbReference>
<dbReference type="AlphaFoldDB" id="N6W0A1"/>
<gene>
    <name evidence="1" type="ORF">J422_00050</name>
</gene>
<keyword evidence="2" id="KW-1185">Reference proteome</keyword>
<proteinExistence type="predicted"/>
<protein>
    <submittedName>
        <fullName evidence="1">Uncharacterized protein</fullName>
    </submittedName>
</protein>
<sequence length="258" mass="30416">MILEKSKIEVMERFIFILEILNQHVAGVDEKVIIRHLLEYLEKGNMLDEDILPIANKILEIAKKSGNFEIKREVKLLLFGEKEKLTKAKKEKIRKIIDILELLKGYIENKPYKDFGDRLILNLIKLKILRLDDGVILDYKTEVRSLANLALNIGSYELKSEIENYLLGRKKRKLDEKFLEKKRLLLETLEMVKKYIESKEYKSAIDYEALFIITLKTYRIEENILNNFDSEINSILNIAKKVGDYKLRERINIIKVSQ</sequence>
<evidence type="ECO:0000313" key="1">
    <source>
        <dbReference type="EMBL" id="ENN96797.1"/>
    </source>
</evidence>
<dbReference type="EMBL" id="APMM01000001">
    <property type="protein sequence ID" value="ENN96797.1"/>
    <property type="molecule type" value="Genomic_DNA"/>
</dbReference>
<organism evidence="1 2">
    <name type="scientific">Methanocaldococcus villosus KIN24-T80</name>
    <dbReference type="NCBI Taxonomy" id="1069083"/>
    <lineage>
        <taxon>Archaea</taxon>
        <taxon>Methanobacteriati</taxon>
        <taxon>Methanobacteriota</taxon>
        <taxon>Methanomada group</taxon>
        <taxon>Methanococci</taxon>
        <taxon>Methanococcales</taxon>
        <taxon>Methanocaldococcaceae</taxon>
        <taxon>Methanocaldococcus</taxon>
    </lineage>
</organism>
<dbReference type="OrthoDB" id="65448at2157"/>
<accession>N6W0A1</accession>
<dbReference type="STRING" id="1069083.GCA_000371805_01157"/>
<evidence type="ECO:0000313" key="2">
    <source>
        <dbReference type="Proteomes" id="UP000053695"/>
    </source>
</evidence>
<comment type="caution">
    <text evidence="1">The sequence shown here is derived from an EMBL/GenBank/DDBJ whole genome shotgun (WGS) entry which is preliminary data.</text>
</comment>
<dbReference type="PATRIC" id="fig|1069083.5.peg.10"/>
<dbReference type="RefSeq" id="WP_004589703.1">
    <property type="nucleotide sequence ID" value="NZ_APMM01000001.1"/>
</dbReference>
<reference evidence="1 2" key="1">
    <citation type="journal article" date="2013" name="Genome Announc.">
        <title>Draft Genome Sequence of a Highly Flagellated, Fast-Swimming Archaeon, Methanocaldococcus villosus Strain KIN24-T80 (DSM 22612).</title>
        <authorList>
            <person name="Thennarasu S."/>
            <person name="Polireddy D."/>
            <person name="Antony A."/>
            <person name="Yada M.R."/>
            <person name="Algarawi S."/>
            <person name="Sivakumar N."/>
        </authorList>
    </citation>
    <scope>NUCLEOTIDE SEQUENCE [LARGE SCALE GENOMIC DNA]</scope>
    <source>
        <strain evidence="1 2">KIN24-T80</strain>
    </source>
</reference>
<name>N6W0A1_9EURY</name>